<sequence>MYFLTGSIVTSGNIGIRAIAVLLGTDPNQADFKKHLPELAQIAIFLEKAILNSLANNEKQLALLNLIAVGGIIGAGIFCFFIGFANFVKVCVMISQVKEYNRSAKIARLDNKRNVVILIMSFLWFIVLINVILMLALSVSWKVTTKKMISEHNKIQTEQFNNKTNYMY</sequence>
<evidence type="ECO:0000313" key="2">
    <source>
        <dbReference type="EMBL" id="AJQ45499.1"/>
    </source>
</evidence>
<dbReference type="KEGG" id="ude:JM47_02920"/>
<evidence type="ECO:0000256" key="1">
    <source>
        <dbReference type="SAM" id="Phobius"/>
    </source>
</evidence>
<protein>
    <submittedName>
        <fullName evidence="2">Uncharacterized protein</fullName>
    </submittedName>
</protein>
<dbReference type="STRING" id="42094.JM47_02920"/>
<accession>A0A0C5RQ35</accession>
<dbReference type="PATRIC" id="fig|42094.4.peg.582"/>
<reference evidence="2 3" key="1">
    <citation type="journal article" date="2015" name="Genome Announc.">
        <title>Genome Sequence of Ureaplasma diversum Strain ATCC 49782.</title>
        <authorList>
            <person name="Marques L.M."/>
            <person name="Guimaraes A.M."/>
            <person name="Martins H.B."/>
            <person name="Rezende I.S."/>
            <person name="Barbosa M.S."/>
            <person name="Campos G.B."/>
            <person name="do Nascimento N.C."/>
            <person name="Dos Santos A.P."/>
            <person name="Amorim A.T."/>
            <person name="Santos V.M."/>
            <person name="Messick J.B."/>
            <person name="Timenetsky J."/>
        </authorList>
    </citation>
    <scope>NUCLEOTIDE SEQUENCE [LARGE SCALE GENOMIC DNA]</scope>
    <source>
        <strain evidence="2 3">ATCC 49782</strain>
    </source>
</reference>
<name>A0A0C5RQ35_9BACT</name>
<keyword evidence="1" id="KW-0472">Membrane</keyword>
<dbReference type="EMBL" id="CP009770">
    <property type="protein sequence ID" value="AJQ45499.1"/>
    <property type="molecule type" value="Genomic_DNA"/>
</dbReference>
<evidence type="ECO:0000313" key="3">
    <source>
        <dbReference type="Proteomes" id="UP000032261"/>
    </source>
</evidence>
<feature type="transmembrane region" description="Helical" evidence="1">
    <location>
        <begin position="61"/>
        <end position="94"/>
    </location>
</feature>
<gene>
    <name evidence="2" type="ORF">JM47_02920</name>
</gene>
<keyword evidence="1" id="KW-1133">Transmembrane helix</keyword>
<dbReference type="RefSeq" id="WP_208894907.1">
    <property type="nucleotide sequence ID" value="NZ_CP009770.1"/>
</dbReference>
<organism evidence="2 3">
    <name type="scientific">Ureaplasma diversum</name>
    <dbReference type="NCBI Taxonomy" id="42094"/>
    <lineage>
        <taxon>Bacteria</taxon>
        <taxon>Bacillati</taxon>
        <taxon>Mycoplasmatota</taxon>
        <taxon>Mycoplasmoidales</taxon>
        <taxon>Mycoplasmoidaceae</taxon>
        <taxon>Ureaplasma</taxon>
    </lineage>
</organism>
<dbReference type="AlphaFoldDB" id="A0A0C5RQ35"/>
<feature type="transmembrane region" description="Helical" evidence="1">
    <location>
        <begin position="115"/>
        <end position="141"/>
    </location>
</feature>
<dbReference type="Proteomes" id="UP000032261">
    <property type="component" value="Chromosome"/>
</dbReference>
<dbReference type="HOGENOM" id="CLU_1585762_0_0_14"/>
<proteinExistence type="predicted"/>
<keyword evidence="1" id="KW-0812">Transmembrane</keyword>